<sequence length="91" mass="10682">MCVGSCSVYAFYDKRREIFISCMMHYKQFPLVGLQWVPKPNTCFSDKPIAHMGFIPIEEHFHILLQLSMIDRGLFVIWLAKEIDFFSAFSI</sequence>
<reference evidence="2" key="1">
    <citation type="submission" date="2022-11" db="UniProtKB">
        <authorList>
            <consortium name="WormBaseParasite"/>
        </authorList>
    </citation>
    <scope>IDENTIFICATION</scope>
</reference>
<proteinExistence type="predicted"/>
<dbReference type="AlphaFoldDB" id="A0A915JRW3"/>
<protein>
    <submittedName>
        <fullName evidence="2">Uncharacterized protein</fullName>
    </submittedName>
</protein>
<accession>A0A915JRW3</accession>
<evidence type="ECO:0000313" key="2">
    <source>
        <dbReference type="WBParaSite" id="nRc.2.0.1.t28971-RA"/>
    </source>
</evidence>
<keyword evidence="1" id="KW-1185">Reference proteome</keyword>
<name>A0A915JRW3_ROMCU</name>
<evidence type="ECO:0000313" key="1">
    <source>
        <dbReference type="Proteomes" id="UP000887565"/>
    </source>
</evidence>
<dbReference type="WBParaSite" id="nRc.2.0.1.t28971-RA">
    <property type="protein sequence ID" value="nRc.2.0.1.t28971-RA"/>
    <property type="gene ID" value="nRc.2.0.1.g28971"/>
</dbReference>
<organism evidence="1 2">
    <name type="scientific">Romanomermis culicivorax</name>
    <name type="common">Nematode worm</name>
    <dbReference type="NCBI Taxonomy" id="13658"/>
    <lineage>
        <taxon>Eukaryota</taxon>
        <taxon>Metazoa</taxon>
        <taxon>Ecdysozoa</taxon>
        <taxon>Nematoda</taxon>
        <taxon>Enoplea</taxon>
        <taxon>Dorylaimia</taxon>
        <taxon>Mermithida</taxon>
        <taxon>Mermithoidea</taxon>
        <taxon>Mermithidae</taxon>
        <taxon>Romanomermis</taxon>
    </lineage>
</organism>
<dbReference type="Proteomes" id="UP000887565">
    <property type="component" value="Unplaced"/>
</dbReference>